<accession>A0A1P8UU50</accession>
<sequence length="155" mass="17430">MSEPLIVQTLTEKRAEILGQIKAYEAQIAHAKHDLAHVNATIELFAAPERRRARYIVSHGFFKKGEIADICVRHLGVDAELTTRELAERVMTERDLDISDTTLRNSVVFKVVQALRHAKRRKLVRMIEKRKGMCVWGAGDVVTLRVVASTPSTTG</sequence>
<dbReference type="KEGG" id="paby:Ga0080574_TMP2599"/>
<organism evidence="2 3">
    <name type="scientific">Salipiger abyssi</name>
    <dbReference type="NCBI Taxonomy" id="1250539"/>
    <lineage>
        <taxon>Bacteria</taxon>
        <taxon>Pseudomonadati</taxon>
        <taxon>Pseudomonadota</taxon>
        <taxon>Alphaproteobacteria</taxon>
        <taxon>Rhodobacterales</taxon>
        <taxon>Roseobacteraceae</taxon>
        <taxon>Salipiger</taxon>
    </lineage>
</organism>
<dbReference type="EMBL" id="CP015093">
    <property type="protein sequence ID" value="APZ52933.1"/>
    <property type="molecule type" value="Genomic_DNA"/>
</dbReference>
<dbReference type="RefSeq" id="WP_076699853.1">
    <property type="nucleotide sequence ID" value="NZ_CP015093.1"/>
</dbReference>
<proteinExistence type="predicted"/>
<dbReference type="Proteomes" id="UP000187059">
    <property type="component" value="Chromosome"/>
</dbReference>
<protein>
    <submittedName>
        <fullName evidence="2">Uncharacterized protein</fullName>
    </submittedName>
</protein>
<keyword evidence="1" id="KW-0175">Coiled coil</keyword>
<dbReference type="OrthoDB" id="7994227at2"/>
<reference evidence="2 3" key="1">
    <citation type="submission" date="2016-04" db="EMBL/GenBank/DDBJ databases">
        <title>Deep-sea bacteria in the southern Pacific.</title>
        <authorList>
            <person name="Tang K."/>
        </authorList>
    </citation>
    <scope>NUCLEOTIDE SEQUENCE [LARGE SCALE GENOMIC DNA]</scope>
    <source>
        <strain evidence="2 3">JLT2014</strain>
    </source>
</reference>
<evidence type="ECO:0000256" key="1">
    <source>
        <dbReference type="SAM" id="Coils"/>
    </source>
</evidence>
<dbReference type="AlphaFoldDB" id="A0A1P8UU50"/>
<feature type="coiled-coil region" evidence="1">
    <location>
        <begin position="7"/>
        <end position="41"/>
    </location>
</feature>
<keyword evidence="3" id="KW-1185">Reference proteome</keyword>
<gene>
    <name evidence="2" type="ORF">Ga0080574_TMP2599</name>
</gene>
<name>A0A1P8UU50_9RHOB</name>
<evidence type="ECO:0000313" key="2">
    <source>
        <dbReference type="EMBL" id="APZ52933.1"/>
    </source>
</evidence>
<evidence type="ECO:0000313" key="3">
    <source>
        <dbReference type="Proteomes" id="UP000187059"/>
    </source>
</evidence>